<organism evidence="1">
    <name type="scientific">marine sediment metagenome</name>
    <dbReference type="NCBI Taxonomy" id="412755"/>
    <lineage>
        <taxon>unclassified sequences</taxon>
        <taxon>metagenomes</taxon>
        <taxon>ecological metagenomes</taxon>
    </lineage>
</organism>
<dbReference type="AlphaFoldDB" id="X0SBC9"/>
<accession>X0SBC9</accession>
<gene>
    <name evidence="1" type="ORF">S01H1_18176</name>
</gene>
<dbReference type="InterPro" id="IPR008979">
    <property type="entry name" value="Galactose-bd-like_sf"/>
</dbReference>
<dbReference type="EMBL" id="BARS01009699">
    <property type="protein sequence ID" value="GAF78329.1"/>
    <property type="molecule type" value="Genomic_DNA"/>
</dbReference>
<proteinExistence type="predicted"/>
<name>X0SBC9_9ZZZZ</name>
<reference evidence="1" key="1">
    <citation type="journal article" date="2014" name="Front. Microbiol.">
        <title>High frequency of phylogenetically diverse reductive dehalogenase-homologous genes in deep subseafloor sedimentary metagenomes.</title>
        <authorList>
            <person name="Kawai M."/>
            <person name="Futagami T."/>
            <person name="Toyoda A."/>
            <person name="Takaki Y."/>
            <person name="Nishi S."/>
            <person name="Hori S."/>
            <person name="Arai W."/>
            <person name="Tsubouchi T."/>
            <person name="Morono Y."/>
            <person name="Uchiyama I."/>
            <person name="Ito T."/>
            <person name="Fujiyama A."/>
            <person name="Inagaki F."/>
            <person name="Takami H."/>
        </authorList>
    </citation>
    <scope>NUCLEOTIDE SEQUENCE</scope>
    <source>
        <strain evidence="1">Expedition CK06-06</strain>
    </source>
</reference>
<dbReference type="Gene3D" id="2.60.120.260">
    <property type="entry name" value="Galactose-binding domain-like"/>
    <property type="match status" value="1"/>
</dbReference>
<evidence type="ECO:0008006" key="2">
    <source>
        <dbReference type="Google" id="ProtNLM"/>
    </source>
</evidence>
<dbReference type="SUPFAM" id="SSF49785">
    <property type="entry name" value="Galactose-binding domain-like"/>
    <property type="match status" value="1"/>
</dbReference>
<comment type="caution">
    <text evidence="1">The sequence shown here is derived from an EMBL/GenBank/DDBJ whole genome shotgun (WGS) entry which is preliminary data.</text>
</comment>
<sequence>RPEFALRQNDATRARVAMKNVVAVVKDSRIRRQAQDVINEMEQYEGYILTWLGSGPYIEKDKEGRAIFDMAFPPEKSDAEDVKWKRLTQGIGSWDINLEATFGGRNHCGAYMRTRIWSPAEQGARLELGSDDSIKVWLNGKLVHSNYANRGMAPRQDLVDVKLRNGWNELMLKVVDHEGGWAFCCRVRKPDGSTLDGLKVEAK</sequence>
<feature type="non-terminal residue" evidence="1">
    <location>
        <position position="1"/>
    </location>
</feature>
<evidence type="ECO:0000313" key="1">
    <source>
        <dbReference type="EMBL" id="GAF78329.1"/>
    </source>
</evidence>
<protein>
    <recommendedName>
        <fullName evidence="2">PA14 domain-containing protein</fullName>
    </recommendedName>
</protein>